<keyword evidence="6" id="KW-0411">Iron-sulfur</keyword>
<evidence type="ECO:0000256" key="6">
    <source>
        <dbReference type="ARBA" id="ARBA00023014"/>
    </source>
</evidence>
<feature type="domain" description="4Fe-4S ferredoxin-type" evidence="7">
    <location>
        <begin position="69"/>
        <end position="98"/>
    </location>
</feature>
<dbReference type="InterPro" id="IPR011898">
    <property type="entry name" value="PorD_KorD"/>
</dbReference>
<dbReference type="GO" id="GO:0016625">
    <property type="term" value="F:oxidoreductase activity, acting on the aldehyde or oxo group of donors, iron-sulfur protein as acceptor"/>
    <property type="evidence" value="ECO:0007669"/>
    <property type="project" value="InterPro"/>
</dbReference>
<dbReference type="Proteomes" id="UP000075374">
    <property type="component" value="Unassembled WGS sequence"/>
</dbReference>
<dbReference type="STRING" id="1121305.CLCOL_24600"/>
<dbReference type="Gene3D" id="3.30.70.20">
    <property type="match status" value="1"/>
</dbReference>
<dbReference type="Pfam" id="PF12837">
    <property type="entry name" value="Fer4_6"/>
    <property type="match status" value="1"/>
</dbReference>
<accession>A0A151AI09</accession>
<evidence type="ECO:0000256" key="5">
    <source>
        <dbReference type="ARBA" id="ARBA00023004"/>
    </source>
</evidence>
<comment type="cofactor">
    <cofactor evidence="1">
        <name>[4Fe-4S] cluster</name>
        <dbReference type="ChEBI" id="CHEBI:49883"/>
    </cofactor>
</comment>
<dbReference type="GO" id="GO:0046872">
    <property type="term" value="F:metal ion binding"/>
    <property type="evidence" value="ECO:0007669"/>
    <property type="project" value="UniProtKB-KW"/>
</dbReference>
<dbReference type="AlphaFoldDB" id="A0A151AI09"/>
<dbReference type="PANTHER" id="PTHR43724">
    <property type="entry name" value="PYRUVATE SYNTHASE SUBUNIT PORD"/>
    <property type="match status" value="1"/>
</dbReference>
<reference evidence="8 9" key="1">
    <citation type="submission" date="2016-02" db="EMBL/GenBank/DDBJ databases">
        <title>Genome sequence of Clostridium colicanis DSM 13634.</title>
        <authorList>
            <person name="Poehlein A."/>
            <person name="Daniel R."/>
        </authorList>
    </citation>
    <scope>NUCLEOTIDE SEQUENCE [LARGE SCALE GENOMIC DNA]</scope>
    <source>
        <strain evidence="8 9">DSM 13634</strain>
    </source>
</reference>
<keyword evidence="8" id="KW-0670">Pyruvate</keyword>
<feature type="domain" description="4Fe-4S ferredoxin-type" evidence="7">
    <location>
        <begin position="39"/>
        <end position="68"/>
    </location>
</feature>
<dbReference type="PANTHER" id="PTHR43724:SF1">
    <property type="entry name" value="PYRUVATE SYNTHASE SUBUNIT PORD"/>
    <property type="match status" value="1"/>
</dbReference>
<comment type="caution">
    <text evidence="8">The sequence shown here is derived from an EMBL/GenBank/DDBJ whole genome shotgun (WGS) entry which is preliminary data.</text>
</comment>
<name>A0A151AI09_9CLOT</name>
<keyword evidence="5" id="KW-0408">Iron</keyword>
<dbReference type="PROSITE" id="PS51379">
    <property type="entry name" value="4FE4S_FER_2"/>
    <property type="match status" value="2"/>
</dbReference>
<dbReference type="RefSeq" id="WP_061859226.1">
    <property type="nucleotide sequence ID" value="NZ_LTBB01000019.1"/>
</dbReference>
<dbReference type="EMBL" id="LTBB01000019">
    <property type="protein sequence ID" value="KYH27308.1"/>
    <property type="molecule type" value="Genomic_DNA"/>
</dbReference>
<gene>
    <name evidence="8" type="primary">porD</name>
    <name evidence="8" type="ORF">CLCOL_24600</name>
</gene>
<dbReference type="PATRIC" id="fig|1121305.3.peg.2443"/>
<evidence type="ECO:0000256" key="2">
    <source>
        <dbReference type="ARBA" id="ARBA00022485"/>
    </source>
</evidence>
<dbReference type="InterPro" id="IPR017896">
    <property type="entry name" value="4Fe4S_Fe-S-bd"/>
</dbReference>
<keyword evidence="2" id="KW-0004">4Fe-4S</keyword>
<dbReference type="Pfam" id="PF00037">
    <property type="entry name" value="Fer4"/>
    <property type="match status" value="1"/>
</dbReference>
<dbReference type="SUPFAM" id="SSF54862">
    <property type="entry name" value="4Fe-4S ferredoxins"/>
    <property type="match status" value="1"/>
</dbReference>
<evidence type="ECO:0000256" key="3">
    <source>
        <dbReference type="ARBA" id="ARBA00022723"/>
    </source>
</evidence>
<evidence type="ECO:0000256" key="1">
    <source>
        <dbReference type="ARBA" id="ARBA00001966"/>
    </source>
</evidence>
<proteinExistence type="predicted"/>
<organism evidence="8 9">
    <name type="scientific">Clostridium colicanis DSM 13634</name>
    <dbReference type="NCBI Taxonomy" id="1121305"/>
    <lineage>
        <taxon>Bacteria</taxon>
        <taxon>Bacillati</taxon>
        <taxon>Bacillota</taxon>
        <taxon>Clostridia</taxon>
        <taxon>Eubacteriales</taxon>
        <taxon>Clostridiaceae</taxon>
        <taxon>Clostridium</taxon>
    </lineage>
</organism>
<evidence type="ECO:0000256" key="4">
    <source>
        <dbReference type="ARBA" id="ARBA00022737"/>
    </source>
</evidence>
<dbReference type="GO" id="GO:0051539">
    <property type="term" value="F:4 iron, 4 sulfur cluster binding"/>
    <property type="evidence" value="ECO:0007669"/>
    <property type="project" value="UniProtKB-KW"/>
</dbReference>
<keyword evidence="3" id="KW-0479">Metal-binding</keyword>
<evidence type="ECO:0000259" key="7">
    <source>
        <dbReference type="PROSITE" id="PS51379"/>
    </source>
</evidence>
<keyword evidence="9" id="KW-1185">Reference proteome</keyword>
<evidence type="ECO:0000313" key="9">
    <source>
        <dbReference type="Proteomes" id="UP000075374"/>
    </source>
</evidence>
<keyword evidence="4" id="KW-0677">Repeat</keyword>
<dbReference type="NCBIfam" id="TIGR02179">
    <property type="entry name" value="PorD_KorD"/>
    <property type="match status" value="1"/>
</dbReference>
<protein>
    <submittedName>
        <fullName evidence="8">Pyruvate synthase subunit PorD</fullName>
    </submittedName>
</protein>
<sequence>MSKRMNITPDTKWHEYPIGGEVLDAGNAVEFKTGDWRSMKPVWHEDKCKHCMFCWSVCPDMSIIVKDGKMVKIDYDFCKGCGVCTTQCKFGALDFVLEE</sequence>
<evidence type="ECO:0000313" key="8">
    <source>
        <dbReference type="EMBL" id="KYH27308.1"/>
    </source>
</evidence>